<dbReference type="InterPro" id="IPR020816">
    <property type="entry name" value="Histone-like_DNA-bd_CS"/>
</dbReference>
<dbReference type="GO" id="GO:0030527">
    <property type="term" value="F:structural constituent of chromatin"/>
    <property type="evidence" value="ECO:0007669"/>
    <property type="project" value="InterPro"/>
</dbReference>
<dbReference type="STRING" id="1123071.SAMN02745181_0775"/>
<keyword evidence="3 5" id="KW-0238">DNA-binding</keyword>
<reference evidence="5 6" key="1">
    <citation type="submission" date="2016-11" db="EMBL/GenBank/DDBJ databases">
        <authorList>
            <person name="Jaros S."/>
            <person name="Januszkiewicz K."/>
            <person name="Wedrychowicz H."/>
        </authorList>
    </citation>
    <scope>NUCLEOTIDE SEQUENCE [LARGE SCALE GENOMIC DNA]</scope>
    <source>
        <strain evidence="5 6">DSM 18772</strain>
    </source>
</reference>
<dbReference type="PANTHER" id="PTHR33175:SF3">
    <property type="entry name" value="DNA-BINDING PROTEIN HU-BETA"/>
    <property type="match status" value="1"/>
</dbReference>
<name>A0A1M6DKZ3_9BACT</name>
<keyword evidence="6" id="KW-1185">Reference proteome</keyword>
<dbReference type="GO" id="GO:0003677">
    <property type="term" value="F:DNA binding"/>
    <property type="evidence" value="ECO:0007669"/>
    <property type="project" value="UniProtKB-KW"/>
</dbReference>
<evidence type="ECO:0000313" key="5">
    <source>
        <dbReference type="EMBL" id="SHI74017.1"/>
    </source>
</evidence>
<dbReference type="EMBL" id="FQYR01000002">
    <property type="protein sequence ID" value="SHI74017.1"/>
    <property type="molecule type" value="Genomic_DNA"/>
</dbReference>
<dbReference type="InterPro" id="IPR000119">
    <property type="entry name" value="Hist_DNA-bd"/>
</dbReference>
<dbReference type="PRINTS" id="PR01727">
    <property type="entry name" value="DNABINDINGHU"/>
</dbReference>
<protein>
    <submittedName>
        <fullName evidence="5">DNA-binding protein HU-beta</fullName>
    </submittedName>
</protein>
<evidence type="ECO:0000256" key="4">
    <source>
        <dbReference type="RuleBase" id="RU003939"/>
    </source>
</evidence>
<accession>A0A1M6DKZ3</accession>
<dbReference type="GO" id="GO:0030261">
    <property type="term" value="P:chromosome condensation"/>
    <property type="evidence" value="ECO:0007669"/>
    <property type="project" value="UniProtKB-KW"/>
</dbReference>
<proteinExistence type="inferred from homology"/>
<dbReference type="PROSITE" id="PS00045">
    <property type="entry name" value="HISTONE_LIKE"/>
    <property type="match status" value="1"/>
</dbReference>
<organism evidence="5 6">
    <name type="scientific">Rubritalea squalenifaciens DSM 18772</name>
    <dbReference type="NCBI Taxonomy" id="1123071"/>
    <lineage>
        <taxon>Bacteria</taxon>
        <taxon>Pseudomonadati</taxon>
        <taxon>Verrucomicrobiota</taxon>
        <taxon>Verrucomicrobiia</taxon>
        <taxon>Verrucomicrobiales</taxon>
        <taxon>Rubritaleaceae</taxon>
        <taxon>Rubritalea</taxon>
    </lineage>
</organism>
<dbReference type="OrthoDB" id="9799835at2"/>
<dbReference type="InParanoid" id="A0A1M6DKZ3"/>
<dbReference type="Pfam" id="PF00216">
    <property type="entry name" value="Bac_DNA_binding"/>
    <property type="match status" value="1"/>
</dbReference>
<gene>
    <name evidence="5" type="ORF">SAMN02745181_0775</name>
</gene>
<dbReference type="FunCoup" id="A0A1M6DKZ3">
    <property type="interactions" value="403"/>
</dbReference>
<dbReference type="SMART" id="SM00411">
    <property type="entry name" value="BHL"/>
    <property type="match status" value="1"/>
</dbReference>
<sequence length="91" mass="9720">MNKAELVEAVQKALGKDATKRAAEDALAAVLDSISKGIKKDKKVQLIGFGTFEVKKRAARMGRNPKTGEAMKIKASKTVGFKASSTLKNSL</sequence>
<dbReference type="CDD" id="cd13831">
    <property type="entry name" value="HU"/>
    <property type="match status" value="1"/>
</dbReference>
<dbReference type="InterPro" id="IPR010992">
    <property type="entry name" value="IHF-like_DNA-bd_dom_sf"/>
</dbReference>
<keyword evidence="2" id="KW-0226">DNA condensation</keyword>
<comment type="similarity">
    <text evidence="1 4">Belongs to the bacterial histone-like protein family.</text>
</comment>
<evidence type="ECO:0000256" key="2">
    <source>
        <dbReference type="ARBA" id="ARBA00023067"/>
    </source>
</evidence>
<dbReference type="Gene3D" id="4.10.520.10">
    <property type="entry name" value="IHF-like DNA-binding proteins"/>
    <property type="match status" value="1"/>
</dbReference>
<evidence type="ECO:0000313" key="6">
    <source>
        <dbReference type="Proteomes" id="UP000184510"/>
    </source>
</evidence>
<dbReference type="RefSeq" id="WP_143158156.1">
    <property type="nucleotide sequence ID" value="NZ_FQYR01000002.1"/>
</dbReference>
<dbReference type="PANTHER" id="PTHR33175">
    <property type="entry name" value="DNA-BINDING PROTEIN HU"/>
    <property type="match status" value="1"/>
</dbReference>
<dbReference type="AlphaFoldDB" id="A0A1M6DKZ3"/>
<evidence type="ECO:0000256" key="3">
    <source>
        <dbReference type="ARBA" id="ARBA00023125"/>
    </source>
</evidence>
<dbReference type="Proteomes" id="UP000184510">
    <property type="component" value="Unassembled WGS sequence"/>
</dbReference>
<evidence type="ECO:0000256" key="1">
    <source>
        <dbReference type="ARBA" id="ARBA00010529"/>
    </source>
</evidence>
<dbReference type="SUPFAM" id="SSF47729">
    <property type="entry name" value="IHF-like DNA-binding proteins"/>
    <property type="match status" value="1"/>
</dbReference>